<reference evidence="1" key="1">
    <citation type="submission" date="2022-06" db="EMBL/GenBank/DDBJ databases">
        <title>Uncovering the hologenomic basis of an extraordinary plant invasion.</title>
        <authorList>
            <person name="Bieker V.C."/>
            <person name="Martin M.D."/>
            <person name="Gilbert T."/>
            <person name="Hodgins K."/>
            <person name="Battlay P."/>
            <person name="Petersen B."/>
            <person name="Wilson J."/>
        </authorList>
    </citation>
    <scope>NUCLEOTIDE SEQUENCE</scope>
    <source>
        <strain evidence="1">AA19_3_7</strain>
        <tissue evidence="1">Leaf</tissue>
    </source>
</reference>
<proteinExistence type="predicted"/>
<evidence type="ECO:0000313" key="2">
    <source>
        <dbReference type="Proteomes" id="UP001206925"/>
    </source>
</evidence>
<evidence type="ECO:0000313" key="1">
    <source>
        <dbReference type="EMBL" id="KAI7753373.1"/>
    </source>
</evidence>
<accession>A0AAD5GVL4</accession>
<protein>
    <submittedName>
        <fullName evidence="1">Uncharacterized protein</fullName>
    </submittedName>
</protein>
<dbReference type="AlphaFoldDB" id="A0AAD5GVL4"/>
<sequence>MCGYHCLVLQINYRFISCWIIIFFFNNKIFIHFPQVTDLFHGHLRFLVCFPDGLSSVYGHHSMLIAQSAFPWAHIWWSRNPSEFETEQTKKFMWRG</sequence>
<dbReference type="Proteomes" id="UP001206925">
    <property type="component" value="Unassembled WGS sequence"/>
</dbReference>
<comment type="caution">
    <text evidence="1">The sequence shown here is derived from an EMBL/GenBank/DDBJ whole genome shotgun (WGS) entry which is preliminary data.</text>
</comment>
<gene>
    <name evidence="1" type="ORF">M8C21_020025</name>
</gene>
<name>A0AAD5GVL4_AMBAR</name>
<organism evidence="1 2">
    <name type="scientific">Ambrosia artemisiifolia</name>
    <name type="common">Common ragweed</name>
    <dbReference type="NCBI Taxonomy" id="4212"/>
    <lineage>
        <taxon>Eukaryota</taxon>
        <taxon>Viridiplantae</taxon>
        <taxon>Streptophyta</taxon>
        <taxon>Embryophyta</taxon>
        <taxon>Tracheophyta</taxon>
        <taxon>Spermatophyta</taxon>
        <taxon>Magnoliopsida</taxon>
        <taxon>eudicotyledons</taxon>
        <taxon>Gunneridae</taxon>
        <taxon>Pentapetalae</taxon>
        <taxon>asterids</taxon>
        <taxon>campanulids</taxon>
        <taxon>Asterales</taxon>
        <taxon>Asteraceae</taxon>
        <taxon>Asteroideae</taxon>
        <taxon>Heliantheae alliance</taxon>
        <taxon>Heliantheae</taxon>
        <taxon>Ambrosia</taxon>
    </lineage>
</organism>
<dbReference type="EMBL" id="JAMZMK010005444">
    <property type="protein sequence ID" value="KAI7753373.1"/>
    <property type="molecule type" value="Genomic_DNA"/>
</dbReference>
<keyword evidence="2" id="KW-1185">Reference proteome</keyword>